<dbReference type="Proteomes" id="UP001228139">
    <property type="component" value="Chromosome"/>
</dbReference>
<evidence type="ECO:0000313" key="3">
    <source>
        <dbReference type="EMBL" id="WLS77556.1"/>
    </source>
</evidence>
<dbReference type="AlphaFoldDB" id="A0AA50HL07"/>
<proteinExistence type="predicted"/>
<keyword evidence="4" id="KW-1185">Reference proteome</keyword>
<organism evidence="3 4">
    <name type="scientific">Erwinia pyri</name>
    <dbReference type="NCBI Taxonomy" id="3062598"/>
    <lineage>
        <taxon>Bacteria</taxon>
        <taxon>Pseudomonadati</taxon>
        <taxon>Pseudomonadota</taxon>
        <taxon>Gammaproteobacteria</taxon>
        <taxon>Enterobacterales</taxon>
        <taxon>Erwiniaceae</taxon>
        <taxon>Erwinia</taxon>
    </lineage>
</organism>
<sequence length="209" mass="23896">MRDSKSKIASAKQQLSALGEISSRSQFGGYSLSVQSVVFALVSEGELYLRACEEVRPYIIEHNMKRLLFTKRGIPVELEYYRVEEPLWQKPEELIALSQKCLQGAAQAKATQNKIRRLKDLPNLSLKLEVQLRRAGICTVEMLKEQGAKRCWLKLHAMNRNLGVNILFALHGAIQGMHYEALPVAIKEELRVWYNETVLCQTQNKPRKT</sequence>
<dbReference type="InterPro" id="IPR007076">
    <property type="entry name" value="TfoX_N"/>
</dbReference>
<dbReference type="KEGG" id="epi:Q3V30_13830"/>
<feature type="domain" description="TfoX C-terminal" evidence="2">
    <location>
        <begin position="116"/>
        <end position="193"/>
    </location>
</feature>
<gene>
    <name evidence="3" type="ORF">Q3V30_13830</name>
</gene>
<feature type="domain" description="TfoX N-terminal" evidence="1">
    <location>
        <begin position="13"/>
        <end position="104"/>
    </location>
</feature>
<evidence type="ECO:0000259" key="2">
    <source>
        <dbReference type="Pfam" id="PF04994"/>
    </source>
</evidence>
<evidence type="ECO:0000313" key="4">
    <source>
        <dbReference type="Proteomes" id="UP001228139"/>
    </source>
</evidence>
<dbReference type="Pfam" id="PF04993">
    <property type="entry name" value="TfoX_N"/>
    <property type="match status" value="1"/>
</dbReference>
<reference evidence="3 4" key="1">
    <citation type="submission" date="2023-07" db="EMBL/GenBank/DDBJ databases">
        <title>Pathogenic bacteria of pear tree diseases.</title>
        <authorList>
            <person name="Zhang Z."/>
            <person name="He L."/>
            <person name="Huang R."/>
        </authorList>
    </citation>
    <scope>NUCLEOTIDE SEQUENCE [LARGE SCALE GENOMIC DNA]</scope>
    <source>
        <strain evidence="3 4">DE2</strain>
    </source>
</reference>
<name>A0AA50HL07_9GAMM</name>
<evidence type="ECO:0000259" key="1">
    <source>
        <dbReference type="Pfam" id="PF04993"/>
    </source>
</evidence>
<dbReference type="PIRSF" id="PIRSF028788">
    <property type="entry name" value="TfoX_Sxy"/>
    <property type="match status" value="1"/>
</dbReference>
<dbReference type="Gene3D" id="3.30.1460.30">
    <property type="entry name" value="YgaC/TfoX-N like chaperone"/>
    <property type="match status" value="1"/>
</dbReference>
<dbReference type="PANTHER" id="PTHR36121:SF1">
    <property type="entry name" value="PROTEIN SXY"/>
    <property type="match status" value="1"/>
</dbReference>
<dbReference type="GO" id="GO:0030420">
    <property type="term" value="P:establishment of competence for transformation"/>
    <property type="evidence" value="ECO:0007669"/>
    <property type="project" value="InterPro"/>
</dbReference>
<dbReference type="PANTHER" id="PTHR36121">
    <property type="entry name" value="PROTEIN SXY"/>
    <property type="match status" value="1"/>
</dbReference>
<dbReference type="InterPro" id="IPR047525">
    <property type="entry name" value="TfoX-like"/>
</dbReference>
<dbReference type="Gene3D" id="1.10.150.20">
    <property type="entry name" value="5' to 3' exonuclease, C-terminal subdomain"/>
    <property type="match status" value="1"/>
</dbReference>
<dbReference type="Pfam" id="PF04994">
    <property type="entry name" value="TfoX_C"/>
    <property type="match status" value="1"/>
</dbReference>
<dbReference type="RefSeq" id="WP_306206565.1">
    <property type="nucleotide sequence ID" value="NZ_CP132353.1"/>
</dbReference>
<dbReference type="SUPFAM" id="SSF159894">
    <property type="entry name" value="YgaC/TfoX-N like"/>
    <property type="match status" value="1"/>
</dbReference>
<dbReference type="InterPro" id="IPR026256">
    <property type="entry name" value="TfoX-like_gammaprotbact"/>
</dbReference>
<dbReference type="EMBL" id="CP132353">
    <property type="protein sequence ID" value="WLS77556.1"/>
    <property type="molecule type" value="Genomic_DNA"/>
</dbReference>
<protein>
    <submittedName>
        <fullName evidence="3">TfoX/Sxy family DNA transformation protein</fullName>
    </submittedName>
</protein>
<dbReference type="InterPro" id="IPR007077">
    <property type="entry name" value="TfoX_C"/>
</dbReference>
<accession>A0AA50HL07</accession>